<protein>
    <submittedName>
        <fullName evidence="1">Uncharacterized protein</fullName>
    </submittedName>
</protein>
<dbReference type="AlphaFoldDB" id="A0A7Y9NL38"/>
<sequence>MIARDIGKPDLRYQQFPYNQVQQALMQMGVPPKGAALYIEMYKAINAGVLVALEPRSPENSTPTSFEKFVQDVFAAAYQDKPQLNKGQ</sequence>
<reference evidence="1 2" key="1">
    <citation type="submission" date="2020-07" db="EMBL/GenBank/DDBJ databases">
        <title>Genomic Encyclopedia of Type Strains, Phase IV (KMG-V): Genome sequencing to study the core and pangenomes of soil and plant-associated prokaryotes.</title>
        <authorList>
            <person name="Whitman W."/>
        </authorList>
    </citation>
    <scope>NUCLEOTIDE SEQUENCE [LARGE SCALE GENOMIC DNA]</scope>
    <source>
        <strain evidence="1 2">M8UP30</strain>
    </source>
</reference>
<organism evidence="1 2">
    <name type="scientific">Tunturiibacter lichenicola</name>
    <dbReference type="NCBI Taxonomy" id="2051959"/>
    <lineage>
        <taxon>Bacteria</taxon>
        <taxon>Pseudomonadati</taxon>
        <taxon>Acidobacteriota</taxon>
        <taxon>Terriglobia</taxon>
        <taxon>Terriglobales</taxon>
        <taxon>Acidobacteriaceae</taxon>
        <taxon>Tunturiibacter</taxon>
    </lineage>
</organism>
<evidence type="ECO:0000313" key="2">
    <source>
        <dbReference type="Proteomes" id="UP000534186"/>
    </source>
</evidence>
<name>A0A7Y9NL38_9BACT</name>
<dbReference type="EMBL" id="JACCCV010000001">
    <property type="protein sequence ID" value="NYF51152.1"/>
    <property type="molecule type" value="Genomic_DNA"/>
</dbReference>
<evidence type="ECO:0000313" key="1">
    <source>
        <dbReference type="EMBL" id="NYF51152.1"/>
    </source>
</evidence>
<accession>A0A7Y9NL38</accession>
<proteinExistence type="predicted"/>
<comment type="caution">
    <text evidence="1">The sequence shown here is derived from an EMBL/GenBank/DDBJ whole genome shotgun (WGS) entry which is preliminary data.</text>
</comment>
<dbReference type="Proteomes" id="UP000534186">
    <property type="component" value="Unassembled WGS sequence"/>
</dbReference>
<gene>
    <name evidence="1" type="ORF">HDF12_001517</name>
</gene>